<keyword evidence="1" id="KW-1133">Transmembrane helix</keyword>
<protein>
    <submittedName>
        <fullName evidence="3">Conserved hypothetical membrane protein</fullName>
    </submittedName>
</protein>
<dbReference type="eggNOG" id="ENOG5031F3F">
    <property type="taxonomic scope" value="Bacteria"/>
</dbReference>
<proteinExistence type="predicted"/>
<evidence type="ECO:0000256" key="1">
    <source>
        <dbReference type="SAM" id="Phobius"/>
    </source>
</evidence>
<dbReference type="Proteomes" id="UP000001190">
    <property type="component" value="Chromosome"/>
</dbReference>
<dbReference type="HOGENOM" id="CLU_097900_0_0_11"/>
<keyword evidence="1" id="KW-0472">Membrane</keyword>
<feature type="transmembrane region" description="Helical" evidence="1">
    <location>
        <begin position="58"/>
        <end position="81"/>
    </location>
</feature>
<accession>B2HHW8</accession>
<dbReference type="InterPro" id="IPR018929">
    <property type="entry name" value="DUF2510"/>
</dbReference>
<evidence type="ECO:0000259" key="2">
    <source>
        <dbReference type="Pfam" id="PF10708"/>
    </source>
</evidence>
<evidence type="ECO:0000313" key="4">
    <source>
        <dbReference type="Proteomes" id="UP000001190"/>
    </source>
</evidence>
<keyword evidence="1" id="KW-0812">Transmembrane</keyword>
<name>B2HHW8_MYCMM</name>
<gene>
    <name evidence="3" type="ordered locus">MMAR_4964</name>
</gene>
<dbReference type="STRING" id="216594.MMAR_4964"/>
<organism evidence="3 4">
    <name type="scientific">Mycobacterium marinum (strain ATCC BAA-535 / M)</name>
    <dbReference type="NCBI Taxonomy" id="216594"/>
    <lineage>
        <taxon>Bacteria</taxon>
        <taxon>Bacillati</taxon>
        <taxon>Actinomycetota</taxon>
        <taxon>Actinomycetes</taxon>
        <taxon>Mycobacteriales</taxon>
        <taxon>Mycobacteriaceae</taxon>
        <taxon>Mycobacterium</taxon>
        <taxon>Mycobacterium ulcerans group</taxon>
    </lineage>
</organism>
<feature type="domain" description="DUF2510" evidence="2">
    <location>
        <begin position="7"/>
        <end position="34"/>
    </location>
</feature>
<evidence type="ECO:0000313" key="3">
    <source>
        <dbReference type="EMBL" id="ACC43368.1"/>
    </source>
</evidence>
<dbReference type="KEGG" id="mmi:MMAR_4964"/>
<dbReference type="Pfam" id="PF10708">
    <property type="entry name" value="DUF2510"/>
    <property type="match status" value="1"/>
</dbReference>
<dbReference type="RefSeq" id="WP_012396490.1">
    <property type="nucleotide sequence ID" value="NC_010612.1"/>
</dbReference>
<keyword evidence="4" id="KW-1185">Reference proteome</keyword>
<dbReference type="AlphaFoldDB" id="B2HHW8"/>
<dbReference type="EMBL" id="CP000854">
    <property type="protein sequence ID" value="ACC43368.1"/>
    <property type="molecule type" value="Genomic_DNA"/>
</dbReference>
<sequence length="247" mass="26695">MPTSPPAGWYADPGGSGGRRYWDGERWTEHCRADAGIARSPLAAVVDGVRRGWSAMPLALRLLLPIAFVLISAGIGVAFWLQSPPDNWARLPNHLECRMQEGPKPPDQIVVAAVQVEHPSAGVLELVIRFAEPLPQSPSGSHASGFVGYVLTFSVANNGRKFVELGPEEDTDDLAITATLTSNGNDVTMRPDRDTNARRTAPDTIEINLDLKRLGIENQLVVPTLTVDSQFNTPSTTTVEFASQVCT</sequence>
<dbReference type="OrthoDB" id="4463773at2"/>
<reference evidence="3 4" key="1">
    <citation type="journal article" date="2008" name="Genome Res.">
        <title>Insights from the complete genome sequence of Mycobacterium marinum on the evolution of Mycobacterium tuberculosis.</title>
        <authorList>
            <person name="Stinear T.P."/>
            <person name="Seemann T."/>
            <person name="Harrison P.F."/>
            <person name="Jenkin G.A."/>
            <person name="Davies J.K."/>
            <person name="Johnson P.D."/>
            <person name="Abdellah Z."/>
            <person name="Arrowsmith C."/>
            <person name="Chillingworth T."/>
            <person name="Churcher C."/>
            <person name="Clarke K."/>
            <person name="Cronin A."/>
            <person name="Davis P."/>
            <person name="Goodhead I."/>
            <person name="Holroyd N."/>
            <person name="Jagels K."/>
            <person name="Lord A."/>
            <person name="Moule S."/>
            <person name="Mungall K."/>
            <person name="Norbertczak H."/>
            <person name="Quail M.A."/>
            <person name="Rabbinowitsch E."/>
            <person name="Walker D."/>
            <person name="White B."/>
            <person name="Whitehead S."/>
            <person name="Small P.L."/>
            <person name="Brosch R."/>
            <person name="Ramakrishnan L."/>
            <person name="Fischbach M.A."/>
            <person name="Parkhill J."/>
            <person name="Cole S.T."/>
        </authorList>
    </citation>
    <scope>NUCLEOTIDE SEQUENCE [LARGE SCALE GENOMIC DNA]</scope>
    <source>
        <strain evidence="4">ATCC BAA-535 / M</strain>
    </source>
</reference>